<comment type="caution">
    <text evidence="8">The sequence shown here is derived from an EMBL/GenBank/DDBJ whole genome shotgun (WGS) entry which is preliminary data.</text>
</comment>
<gene>
    <name evidence="8" type="primary">yesM_8</name>
    <name evidence="8" type="ORF">J40TS1_29050</name>
</gene>
<keyword evidence="4" id="KW-0808">Transferase</keyword>
<dbReference type="InterPro" id="IPR050640">
    <property type="entry name" value="Bact_2-comp_sensor_kinase"/>
</dbReference>
<evidence type="ECO:0000256" key="1">
    <source>
        <dbReference type="ARBA" id="ARBA00004651"/>
    </source>
</evidence>
<dbReference type="Pfam" id="PF00672">
    <property type="entry name" value="HAMP"/>
    <property type="match status" value="1"/>
</dbReference>
<evidence type="ECO:0000256" key="5">
    <source>
        <dbReference type="ARBA" id="ARBA00023136"/>
    </source>
</evidence>
<dbReference type="PROSITE" id="PS50885">
    <property type="entry name" value="HAMP"/>
    <property type="match status" value="1"/>
</dbReference>
<dbReference type="SUPFAM" id="SSF158472">
    <property type="entry name" value="HAMP domain-like"/>
    <property type="match status" value="1"/>
</dbReference>
<dbReference type="RefSeq" id="WP_213516415.1">
    <property type="nucleotide sequence ID" value="NZ_BOSE01000005.1"/>
</dbReference>
<sequence length="577" mass="67794">MIKFPVTSFRNSIFIRLLITYVLVIFPIVLLGFYLYYWSYNNASDDISRTTVTQLNYYLEDLNREIEWMELQQFDMLQDNELKKLVTTWEMMSSVEQRKSMAYLLHRLTSFKNSSSYIKDINIHVPALGKTISAVNSVVELDKESYKEMQSKVAHNHERLSFLWSSLHLLAAKYGGKKDQPPLYMVQIELDSSKLIDSLKQISLYENSGAFLYSDTTDFRLMGSNSSRPILQAFLMQTKEARDTTTLLSHAGTSYHINKASSDSLKLTVVTYLPEETVKRPLNFFYRWAWLFALASFIAIVAVSFFTYRFIHKPLLLFVQSFRRMEEGELDRLIEHEKKDEFGYLYTRYNQMLIKLKTLIDQDYKQKMMMQRSELKQLQSQINPHFLYNSFFILNSLAKMDDVERIEQFTIMLGEYFRFITRNSNDLVPLSEETKHSRVYTEIQGLRFSRRIQVQFDDLPEEIAAVKVPRLIIQPIIENAYEHSLEHKNEDGLLRIQFRQQDDNVFIVIEDNGDKLTDEQLGKLQLSLENIDEFSEMTGIINIHRRLVLTFGEQSGLKLERSEMNGLKVTICIQLHN</sequence>
<dbReference type="EMBL" id="BOSE01000005">
    <property type="protein sequence ID" value="GIP17263.1"/>
    <property type="molecule type" value="Genomic_DNA"/>
</dbReference>
<dbReference type="SUPFAM" id="SSF55874">
    <property type="entry name" value="ATPase domain of HSP90 chaperone/DNA topoisomerase II/histidine kinase"/>
    <property type="match status" value="1"/>
</dbReference>
<dbReference type="GO" id="GO:0000155">
    <property type="term" value="F:phosphorelay sensor kinase activity"/>
    <property type="evidence" value="ECO:0007669"/>
    <property type="project" value="InterPro"/>
</dbReference>
<feature type="domain" description="HAMP" evidence="7">
    <location>
        <begin position="309"/>
        <end position="361"/>
    </location>
</feature>
<dbReference type="Pfam" id="PF06580">
    <property type="entry name" value="His_kinase"/>
    <property type="match status" value="1"/>
</dbReference>
<feature type="transmembrane region" description="Helical" evidence="6">
    <location>
        <begin position="13"/>
        <end position="37"/>
    </location>
</feature>
<accession>A0A919YNR5</accession>
<dbReference type="Gene3D" id="6.10.340.10">
    <property type="match status" value="1"/>
</dbReference>
<dbReference type="InterPro" id="IPR010559">
    <property type="entry name" value="Sig_transdc_His_kin_internal"/>
</dbReference>
<comment type="subcellular location">
    <subcellularLocation>
        <location evidence="1">Cell membrane</location>
        <topology evidence="1">Multi-pass membrane protein</topology>
    </subcellularLocation>
</comment>
<keyword evidence="6" id="KW-0812">Transmembrane</keyword>
<dbReference type="Proteomes" id="UP000683139">
    <property type="component" value="Unassembled WGS sequence"/>
</dbReference>
<dbReference type="PANTHER" id="PTHR34220">
    <property type="entry name" value="SENSOR HISTIDINE KINASE YPDA"/>
    <property type="match status" value="1"/>
</dbReference>
<dbReference type="InterPro" id="IPR003660">
    <property type="entry name" value="HAMP_dom"/>
</dbReference>
<evidence type="ECO:0000313" key="9">
    <source>
        <dbReference type="Proteomes" id="UP000683139"/>
    </source>
</evidence>
<feature type="transmembrane region" description="Helical" evidence="6">
    <location>
        <begin position="288"/>
        <end position="311"/>
    </location>
</feature>
<evidence type="ECO:0000256" key="3">
    <source>
        <dbReference type="ARBA" id="ARBA00022553"/>
    </source>
</evidence>
<dbReference type="InterPro" id="IPR036890">
    <property type="entry name" value="HATPase_C_sf"/>
</dbReference>
<name>A0A919YNR5_9BACL</name>
<evidence type="ECO:0000313" key="8">
    <source>
        <dbReference type="EMBL" id="GIP17263.1"/>
    </source>
</evidence>
<keyword evidence="3" id="KW-0597">Phosphoprotein</keyword>
<reference evidence="8" key="1">
    <citation type="submission" date="2021-03" db="EMBL/GenBank/DDBJ databases">
        <title>Antimicrobial resistance genes in bacteria isolated from Japanese honey, and their potential for conferring macrolide and lincosamide resistance in the American foulbrood pathogen Paenibacillus larvae.</title>
        <authorList>
            <person name="Okamoto M."/>
            <person name="Kumagai M."/>
            <person name="Kanamori H."/>
            <person name="Takamatsu D."/>
        </authorList>
    </citation>
    <scope>NUCLEOTIDE SEQUENCE</scope>
    <source>
        <strain evidence="8">J40TS1</strain>
    </source>
</reference>
<keyword evidence="9" id="KW-1185">Reference proteome</keyword>
<evidence type="ECO:0000259" key="7">
    <source>
        <dbReference type="PROSITE" id="PS50885"/>
    </source>
</evidence>
<proteinExistence type="predicted"/>
<keyword evidence="2" id="KW-1003">Cell membrane</keyword>
<evidence type="ECO:0000256" key="2">
    <source>
        <dbReference type="ARBA" id="ARBA00022475"/>
    </source>
</evidence>
<keyword evidence="8" id="KW-0418">Kinase</keyword>
<dbReference type="CDD" id="cd06225">
    <property type="entry name" value="HAMP"/>
    <property type="match status" value="1"/>
</dbReference>
<dbReference type="Gene3D" id="3.30.565.10">
    <property type="entry name" value="Histidine kinase-like ATPase, C-terminal domain"/>
    <property type="match status" value="1"/>
</dbReference>
<dbReference type="GO" id="GO:0005886">
    <property type="term" value="C:plasma membrane"/>
    <property type="evidence" value="ECO:0007669"/>
    <property type="project" value="UniProtKB-SubCell"/>
</dbReference>
<dbReference type="SMART" id="SM00304">
    <property type="entry name" value="HAMP"/>
    <property type="match status" value="1"/>
</dbReference>
<dbReference type="AlphaFoldDB" id="A0A919YNR5"/>
<evidence type="ECO:0000256" key="6">
    <source>
        <dbReference type="SAM" id="Phobius"/>
    </source>
</evidence>
<keyword evidence="5 6" id="KW-0472">Membrane</keyword>
<protein>
    <submittedName>
        <fullName evidence="8">Sensor histidine kinase YesM</fullName>
    </submittedName>
</protein>
<organism evidence="8 9">
    <name type="scientific">Paenibacillus montaniterrae</name>
    <dbReference type="NCBI Taxonomy" id="429341"/>
    <lineage>
        <taxon>Bacteria</taxon>
        <taxon>Bacillati</taxon>
        <taxon>Bacillota</taxon>
        <taxon>Bacilli</taxon>
        <taxon>Bacillales</taxon>
        <taxon>Paenibacillaceae</taxon>
        <taxon>Paenibacillus</taxon>
    </lineage>
</organism>
<dbReference type="PANTHER" id="PTHR34220:SF7">
    <property type="entry name" value="SENSOR HISTIDINE KINASE YPDA"/>
    <property type="match status" value="1"/>
</dbReference>
<evidence type="ECO:0000256" key="4">
    <source>
        <dbReference type="ARBA" id="ARBA00022679"/>
    </source>
</evidence>
<keyword evidence="6" id="KW-1133">Transmembrane helix</keyword>